<evidence type="ECO:0000313" key="2">
    <source>
        <dbReference type="EMBL" id="MCP9611369.1"/>
    </source>
</evidence>
<dbReference type="InterPro" id="IPR016181">
    <property type="entry name" value="Acyl_CoA_acyltransferase"/>
</dbReference>
<reference evidence="2 3" key="1">
    <citation type="submission" date="2022-07" db="EMBL/GenBank/DDBJ databases">
        <title>Fecal culturing of patients with breast cancer.</title>
        <authorList>
            <person name="Teng N.M.Y."/>
            <person name="Kiu R."/>
            <person name="Evans R."/>
            <person name="Baker D.J."/>
            <person name="Zenner C."/>
            <person name="Robinson S.D."/>
            <person name="Hall L.J."/>
        </authorList>
    </citation>
    <scope>NUCLEOTIDE SEQUENCE [LARGE SCALE GENOMIC DNA]</scope>
    <source>
        <strain evidence="2 3">LH1063</strain>
    </source>
</reference>
<accession>A0ABT1MG79</accession>
<proteinExistence type="predicted"/>
<evidence type="ECO:0000313" key="3">
    <source>
        <dbReference type="Proteomes" id="UP001205603"/>
    </source>
</evidence>
<dbReference type="CDD" id="cd04301">
    <property type="entry name" value="NAT_SF"/>
    <property type="match status" value="1"/>
</dbReference>
<dbReference type="InterPro" id="IPR000182">
    <property type="entry name" value="GNAT_dom"/>
</dbReference>
<dbReference type="PROSITE" id="PS51186">
    <property type="entry name" value="GNAT"/>
    <property type="match status" value="1"/>
</dbReference>
<dbReference type="Gene3D" id="3.40.630.30">
    <property type="match status" value="1"/>
</dbReference>
<gene>
    <name evidence="2" type="ORF">NMU02_04610</name>
</gene>
<comment type="caution">
    <text evidence="2">The sequence shown here is derived from an EMBL/GenBank/DDBJ whole genome shotgun (WGS) entry which is preliminary data.</text>
</comment>
<sequence length="163" mass="19102">MENKKYEYRRAKIADIPELKNLYQETLHTINRANYTAEEIEDWASCGEDIEHLQELIDGFYFIVTLDAKKQITGFAAVSETGFLHSLFVHKDHQREGVASFLLQKAEMYAREHKAQKMTSEVCITARPFFERKGYVVIKEQKRKANRLYLTNYQMEKIISGTL</sequence>
<dbReference type="InterPro" id="IPR052564">
    <property type="entry name" value="N-acetyltrans/Recomb-assoc"/>
</dbReference>
<dbReference type="EMBL" id="JANDHW010000003">
    <property type="protein sequence ID" value="MCP9611369.1"/>
    <property type="molecule type" value="Genomic_DNA"/>
</dbReference>
<keyword evidence="3" id="KW-1185">Reference proteome</keyword>
<dbReference type="RefSeq" id="WP_255026103.1">
    <property type="nucleotide sequence ID" value="NZ_JANDHW010000003.1"/>
</dbReference>
<dbReference type="Pfam" id="PF13673">
    <property type="entry name" value="Acetyltransf_10"/>
    <property type="match status" value="1"/>
</dbReference>
<organism evidence="2 3">
    <name type="scientific">Coprobacter tertius</name>
    <dbReference type="NCBI Taxonomy" id="2944915"/>
    <lineage>
        <taxon>Bacteria</taxon>
        <taxon>Pseudomonadati</taxon>
        <taxon>Bacteroidota</taxon>
        <taxon>Bacteroidia</taxon>
        <taxon>Bacteroidales</taxon>
        <taxon>Barnesiellaceae</taxon>
        <taxon>Coprobacter</taxon>
    </lineage>
</organism>
<protein>
    <submittedName>
        <fullName evidence="2">GNAT family N-acetyltransferase</fullName>
    </submittedName>
</protein>
<feature type="domain" description="N-acetyltransferase" evidence="1">
    <location>
        <begin position="6"/>
        <end position="160"/>
    </location>
</feature>
<dbReference type="PANTHER" id="PTHR43451:SF1">
    <property type="entry name" value="ACETYLTRANSFERASE"/>
    <property type="match status" value="1"/>
</dbReference>
<dbReference type="PANTHER" id="PTHR43451">
    <property type="entry name" value="ACETYLTRANSFERASE (GNAT) FAMILY PROTEIN"/>
    <property type="match status" value="1"/>
</dbReference>
<evidence type="ECO:0000259" key="1">
    <source>
        <dbReference type="PROSITE" id="PS51186"/>
    </source>
</evidence>
<name>A0ABT1MG79_9BACT</name>
<dbReference type="SUPFAM" id="SSF55729">
    <property type="entry name" value="Acyl-CoA N-acyltransferases (Nat)"/>
    <property type="match status" value="1"/>
</dbReference>
<dbReference type="Proteomes" id="UP001205603">
    <property type="component" value="Unassembled WGS sequence"/>
</dbReference>